<dbReference type="SUPFAM" id="SSF56204">
    <property type="entry name" value="Hect, E3 ligase catalytic domain"/>
    <property type="match status" value="1"/>
</dbReference>
<proteinExistence type="predicted"/>
<dbReference type="AlphaFoldDB" id="A0A6P8TT45"/>
<evidence type="ECO:0000313" key="5">
    <source>
        <dbReference type="Proteomes" id="UP000515161"/>
    </source>
</evidence>
<dbReference type="Proteomes" id="UP000515161">
    <property type="component" value="Unplaced"/>
</dbReference>
<dbReference type="InParanoid" id="A0A6P8TT45"/>
<keyword evidence="1" id="KW-0808">Transferase</keyword>
<evidence type="ECO:0000256" key="1">
    <source>
        <dbReference type="ARBA" id="ARBA00022679"/>
    </source>
</evidence>
<dbReference type="Pfam" id="PF00632">
    <property type="entry name" value="HECT"/>
    <property type="match status" value="1"/>
</dbReference>
<dbReference type="Gene3D" id="3.30.2410.10">
    <property type="entry name" value="Hect, E3 ligase catalytic domain"/>
    <property type="match status" value="1"/>
</dbReference>
<evidence type="ECO:0000313" key="6">
    <source>
        <dbReference type="RefSeq" id="XP_034061470.1"/>
    </source>
</evidence>
<evidence type="ECO:0000259" key="4">
    <source>
        <dbReference type="PROSITE" id="PS50237"/>
    </source>
</evidence>
<dbReference type="InterPro" id="IPR000569">
    <property type="entry name" value="HECT_dom"/>
</dbReference>
<name>A0A6P8TT45_GYMAC</name>
<feature type="active site" description="Glycyl thioester intermediate" evidence="3">
    <location>
        <position position="690"/>
    </location>
</feature>
<organism evidence="5 6">
    <name type="scientific">Gymnodraco acuticeps</name>
    <name type="common">Antarctic dragonfish</name>
    <dbReference type="NCBI Taxonomy" id="8218"/>
    <lineage>
        <taxon>Eukaryota</taxon>
        <taxon>Metazoa</taxon>
        <taxon>Chordata</taxon>
        <taxon>Craniata</taxon>
        <taxon>Vertebrata</taxon>
        <taxon>Euteleostomi</taxon>
        <taxon>Actinopterygii</taxon>
        <taxon>Neopterygii</taxon>
        <taxon>Teleostei</taxon>
        <taxon>Neoteleostei</taxon>
        <taxon>Acanthomorphata</taxon>
        <taxon>Eupercaria</taxon>
        <taxon>Perciformes</taxon>
        <taxon>Notothenioidei</taxon>
        <taxon>Bathydraconidae</taxon>
        <taxon>Gymnodraco</taxon>
    </lineage>
</organism>
<feature type="domain" description="HECT" evidence="4">
    <location>
        <begin position="681"/>
        <end position="724"/>
    </location>
</feature>
<dbReference type="PROSITE" id="PS50237">
    <property type="entry name" value="HECT"/>
    <property type="match status" value="1"/>
</dbReference>
<dbReference type="InterPro" id="IPR035983">
    <property type="entry name" value="Hect_E3_ubiquitin_ligase"/>
</dbReference>
<reference evidence="6" key="1">
    <citation type="submission" date="2025-08" db="UniProtKB">
        <authorList>
            <consortium name="RefSeq"/>
        </authorList>
    </citation>
    <scope>IDENTIFICATION</scope>
</reference>
<dbReference type="GO" id="GO:0004842">
    <property type="term" value="F:ubiquitin-protein transferase activity"/>
    <property type="evidence" value="ECO:0007669"/>
    <property type="project" value="InterPro"/>
</dbReference>
<dbReference type="KEGG" id="gacu:117539405"/>
<accession>A0A6P8TT45</accession>
<protein>
    <submittedName>
        <fullName evidence="6">Uncharacterized protein LOC117539405</fullName>
    </submittedName>
</protein>
<gene>
    <name evidence="6" type="primary">LOC117539405</name>
</gene>
<evidence type="ECO:0000256" key="3">
    <source>
        <dbReference type="PROSITE-ProRule" id="PRU00104"/>
    </source>
</evidence>
<evidence type="ECO:0000256" key="2">
    <source>
        <dbReference type="ARBA" id="ARBA00022786"/>
    </source>
</evidence>
<sequence length="724" mass="79828">MASGGRAPPAPSGVTPRVEVAARALVQLIARELSATPTPPEVSIAESAPVSVAVRAVDSVQSHNDVRVRQAMRRQFPSMFSTDQPRGKRRFPTPAPCIVKRTDFHIYVLSGPSQFTPKGSEELPLAYAGLGKRMLNLPDNLLHSETMASVEEEFPKLKTLKGGWMFFKSAGGSGRRKLSIIPTDSEGYSTRLLKTASNNGKNIVFVIPLQEQLSTEPLPYDSAEFAKMPQSTCITCGSQMPLQLLPLHVEECNDILTESESGTSLDEVIEQPNPPNTGMGELSEVCPICLESYPIDVLSFHASTCGEGMDPAHHSDAASMTRTEEMPGPSVQRLPATVSAAWANEVDPRKACQLFREERLERNYECPRLFLSIDLFDAEEETDSSLISFFKMNNVNWAAPLKCRLRGDAAVGQGVNRHVLSMAMQKLKTGFSIHLGCAALTSLFEGEMEHRVPSAAAVLRESNLFEMAGRMIGHSFLHGGFGFSGLSVPVVTLLTGGSTDTAASALTLLDCPDLDHRETIGFLKNTQLTAQETTSVTDLCLSWDLPVPTSTNHDWLFQELLSHAVLHRVRQPIKQIRKGLKETGIWPLVSNRPDVHPILFPREKNDELNSQTVIQNIHWPQPKSDSDEDEDDAVPLEKVGLVTGFLRQFIEEASPKVLRDLLKFWVGWELLTTNLEVEVVTSKYPVALTCFLKLKLPSHYQTYEKFHQDLMMALSSISSGFGLV</sequence>
<keyword evidence="2 3" id="KW-0833">Ubl conjugation pathway</keyword>
<dbReference type="RefSeq" id="XP_034061470.1">
    <property type="nucleotide sequence ID" value="XM_034205579.1"/>
</dbReference>
<keyword evidence="5" id="KW-1185">Reference proteome</keyword>
<dbReference type="OrthoDB" id="8910180at2759"/>
<dbReference type="GeneID" id="117539405"/>